<dbReference type="Proteomes" id="UP000250668">
    <property type="component" value="Unassembled WGS sequence"/>
</dbReference>
<protein>
    <submittedName>
        <fullName evidence="7">Cell division membrane protein</fullName>
    </submittedName>
    <submittedName>
        <fullName evidence="8">Rod shape-determining protein RodA</fullName>
    </submittedName>
</protein>
<keyword evidence="5 6" id="KW-0472">Membrane</keyword>
<reference evidence="8 11" key="3">
    <citation type="journal article" date="2018" name="Int. J. Syst. Evol. Microbiol.">
        <title>Lactobacillus paragasseri sp. nov., a sister taxon of Lactobacillus gasseri, based on whole-genome sequence analyses.</title>
        <authorList>
            <person name="Tanizawa Y."/>
            <person name="Tada I."/>
            <person name="Kobayashi H."/>
            <person name="Endo A."/>
            <person name="Maeno S."/>
            <person name="Toyoda A."/>
            <person name="Arita M."/>
            <person name="Nakamura Y."/>
            <person name="Sakamoto M."/>
            <person name="Ohkuma M."/>
            <person name="Tohno M."/>
        </authorList>
    </citation>
    <scope>NUCLEOTIDE SEQUENCE [LARGE SCALE GENOMIC DNA]</scope>
    <source>
        <strain evidence="8 11">JCM 1025</strain>
    </source>
</reference>
<comment type="subcellular location">
    <subcellularLocation>
        <location evidence="1">Membrane</location>
        <topology evidence="1">Multi-pass membrane protein</topology>
    </subcellularLocation>
</comment>
<keyword evidence="7" id="KW-0132">Cell division</keyword>
<dbReference type="AlphaFoldDB" id="A0A143T1U8"/>
<feature type="transmembrane region" description="Helical" evidence="6">
    <location>
        <begin position="76"/>
        <end position="97"/>
    </location>
</feature>
<dbReference type="Pfam" id="PF01098">
    <property type="entry name" value="FTSW_RODA_SPOVE"/>
    <property type="match status" value="1"/>
</dbReference>
<evidence type="ECO:0000313" key="11">
    <source>
        <dbReference type="Proteomes" id="UP000250668"/>
    </source>
</evidence>
<evidence type="ECO:0000256" key="4">
    <source>
        <dbReference type="ARBA" id="ARBA00022989"/>
    </source>
</evidence>
<evidence type="ECO:0000256" key="6">
    <source>
        <dbReference type="SAM" id="Phobius"/>
    </source>
</evidence>
<dbReference type="RefSeq" id="WP_048686431.1">
    <property type="nucleotide sequence ID" value="NZ_BEXJ01000001.1"/>
</dbReference>
<evidence type="ECO:0000256" key="2">
    <source>
        <dbReference type="ARBA" id="ARBA00022692"/>
    </source>
</evidence>
<dbReference type="GO" id="GO:0008360">
    <property type="term" value="P:regulation of cell shape"/>
    <property type="evidence" value="ECO:0007669"/>
    <property type="project" value="UniProtKB-KW"/>
</dbReference>
<feature type="transmembrane region" description="Helical" evidence="6">
    <location>
        <begin position="287"/>
        <end position="313"/>
    </location>
</feature>
<gene>
    <name evidence="7" type="primary">LGMS_0790</name>
    <name evidence="8" type="synonym">rodA</name>
    <name evidence="9" type="ORF">CYJ86_03955</name>
    <name evidence="8" type="ORF">LJCM1025_07150</name>
</gene>
<dbReference type="EMBL" id="LC088476">
    <property type="protein sequence ID" value="BAU78341.1"/>
    <property type="molecule type" value="Genomic_DNA"/>
</dbReference>
<feature type="transmembrane region" description="Helical" evidence="6">
    <location>
        <begin position="174"/>
        <end position="190"/>
    </location>
</feature>
<dbReference type="InterPro" id="IPR001182">
    <property type="entry name" value="FtsW/RodA"/>
</dbReference>
<evidence type="ECO:0000313" key="9">
    <source>
        <dbReference type="EMBL" id="PKZ91639.1"/>
    </source>
</evidence>
<dbReference type="EMBL" id="PKKC01000001">
    <property type="protein sequence ID" value="PKZ91639.1"/>
    <property type="molecule type" value="Genomic_DNA"/>
</dbReference>
<evidence type="ECO:0000313" key="8">
    <source>
        <dbReference type="EMBL" id="GBA95934.1"/>
    </source>
</evidence>
<feature type="transmembrane region" description="Helical" evidence="6">
    <location>
        <begin position="151"/>
        <end position="168"/>
    </location>
</feature>
<name>A0A143T1U8_LACGS</name>
<sequence>MTKVENKADWYDRIAWGVVVPVFLLAVISLYGIWVATVNDPKMGSPKKAVLIQAVWYLVSIGLVIFVMQFDAEQLFKIAPIAYGIGIILLIAVLFLYNKQVFQDTGAKSWFKLGPLTFQPSEVMKPAFILMLARVVERHNEQYAHTFKTDCVLIGKIFAWLIPVAVLLKLQNDFGTMLVFFAIVGGVILVSGISWKIIIPVYGLVFIIGAAAILLVTTPGGQAFLGSAFNFRAYQFQRINSWLNPSQDTSSGAYQLWQSMKAIGSGQIWGHGFGKVSVYVPVRTSDMVFSVIGESLGFVGCCALILIYFYLIFQMVKITFETRNAFYSYISTGIIMMILFHVFENIGMGIDLLPLTGIPLPFVSQGGSALLGNMIGIGLILSMKWHHKDYIFSTAGDF</sequence>
<dbReference type="PANTHER" id="PTHR30474">
    <property type="entry name" value="CELL CYCLE PROTEIN"/>
    <property type="match status" value="1"/>
</dbReference>
<organism evidence="7">
    <name type="scientific">Lactobacillus gasseri</name>
    <dbReference type="NCBI Taxonomy" id="1596"/>
    <lineage>
        <taxon>Bacteria</taxon>
        <taxon>Bacillati</taxon>
        <taxon>Bacillota</taxon>
        <taxon>Bacilli</taxon>
        <taxon>Lactobacillales</taxon>
        <taxon>Lactobacillaceae</taxon>
        <taxon>Lactobacillus</taxon>
    </lineage>
</organism>
<dbReference type="GO" id="GO:0005886">
    <property type="term" value="C:plasma membrane"/>
    <property type="evidence" value="ECO:0007669"/>
    <property type="project" value="TreeGrafter"/>
</dbReference>
<dbReference type="Proteomes" id="UP000234740">
    <property type="component" value="Unassembled WGS sequence"/>
</dbReference>
<keyword evidence="3" id="KW-0133">Cell shape</keyword>
<evidence type="ECO:0000313" key="10">
    <source>
        <dbReference type="Proteomes" id="UP000234740"/>
    </source>
</evidence>
<reference evidence="7" key="1">
    <citation type="submission" date="2015-10" db="EMBL/GenBank/DDBJ databases">
        <title>In vitro investigation of the adhesion molecule of Lactobacillus gasseri SBT2055 towards a component of host intestinal tract.</title>
        <authorList>
            <person name="Seto Y."/>
            <person name="Arai T."/>
            <person name="Obuchi S."/>
            <person name="Eguchi K."/>
        </authorList>
    </citation>
    <scope>NUCLEOTIDE SEQUENCE</scope>
    <source>
        <strain evidence="7">SBT2055</strain>
    </source>
</reference>
<dbReference type="EMBL" id="BEXJ01000001">
    <property type="protein sequence ID" value="GBA95934.1"/>
    <property type="molecule type" value="Genomic_DNA"/>
</dbReference>
<dbReference type="GO" id="GO:0051301">
    <property type="term" value="P:cell division"/>
    <property type="evidence" value="ECO:0007669"/>
    <property type="project" value="UniProtKB-KW"/>
</dbReference>
<evidence type="ECO:0000313" key="7">
    <source>
        <dbReference type="EMBL" id="BAU78341.1"/>
    </source>
</evidence>
<dbReference type="GO" id="GO:0032153">
    <property type="term" value="C:cell division site"/>
    <property type="evidence" value="ECO:0007669"/>
    <property type="project" value="TreeGrafter"/>
</dbReference>
<dbReference type="GO" id="GO:0015648">
    <property type="term" value="F:lipid-linked peptidoglycan transporter activity"/>
    <property type="evidence" value="ECO:0007669"/>
    <property type="project" value="TreeGrafter"/>
</dbReference>
<keyword evidence="2 6" id="KW-0812">Transmembrane</keyword>
<keyword evidence="4 6" id="KW-1133">Transmembrane helix</keyword>
<evidence type="ECO:0000256" key="5">
    <source>
        <dbReference type="ARBA" id="ARBA00023136"/>
    </source>
</evidence>
<proteinExistence type="predicted"/>
<feature type="transmembrane region" description="Helical" evidence="6">
    <location>
        <begin position="325"/>
        <end position="343"/>
    </location>
</feature>
<accession>A0A143T1U8</accession>
<feature type="transmembrane region" description="Helical" evidence="6">
    <location>
        <begin position="197"/>
        <end position="217"/>
    </location>
</feature>
<reference evidence="9 10" key="2">
    <citation type="submission" date="2017-12" db="EMBL/GenBank/DDBJ databases">
        <title>Phylogenetic diversity of female urinary microbiome.</title>
        <authorList>
            <person name="Thomas-White K."/>
            <person name="Wolfe A.J."/>
        </authorList>
    </citation>
    <scope>NUCLEOTIDE SEQUENCE [LARGE SCALE GENOMIC DNA]</scope>
    <source>
        <strain evidence="9 10">UMB0099</strain>
    </source>
</reference>
<dbReference type="GeneID" id="48925233"/>
<keyword evidence="7" id="KW-0131">Cell cycle</keyword>
<evidence type="ECO:0000256" key="1">
    <source>
        <dbReference type="ARBA" id="ARBA00004141"/>
    </source>
</evidence>
<feature type="transmembrane region" description="Helical" evidence="6">
    <location>
        <begin position="363"/>
        <end position="381"/>
    </location>
</feature>
<feature type="transmembrane region" description="Helical" evidence="6">
    <location>
        <begin position="49"/>
        <end position="70"/>
    </location>
</feature>
<evidence type="ECO:0000256" key="3">
    <source>
        <dbReference type="ARBA" id="ARBA00022960"/>
    </source>
</evidence>
<feature type="transmembrane region" description="Helical" evidence="6">
    <location>
        <begin position="14"/>
        <end position="37"/>
    </location>
</feature>
<dbReference type="PANTHER" id="PTHR30474:SF1">
    <property type="entry name" value="PEPTIDOGLYCAN GLYCOSYLTRANSFERASE MRDB"/>
    <property type="match status" value="1"/>
</dbReference>